<reference evidence="2" key="4">
    <citation type="submission" date="2025-09" db="UniProtKB">
        <authorList>
            <consortium name="Ensembl"/>
        </authorList>
    </citation>
    <scope>IDENTIFICATION</scope>
</reference>
<dbReference type="InParanoid" id="F6RM80"/>
<reference evidence="3" key="1">
    <citation type="journal article" date="2002" name="Science">
        <title>The draft genome of Ciona intestinalis: insights into chordate and vertebrate origins.</title>
        <authorList>
            <person name="Dehal P."/>
            <person name="Satou Y."/>
            <person name="Campbell R.K."/>
            <person name="Chapman J."/>
            <person name="Degnan B."/>
            <person name="De Tomaso A."/>
            <person name="Davidson B."/>
            <person name="Di Gregorio A."/>
            <person name="Gelpke M."/>
            <person name="Goodstein D.M."/>
            <person name="Harafuji N."/>
            <person name="Hastings K.E."/>
            <person name="Ho I."/>
            <person name="Hotta K."/>
            <person name="Huang W."/>
            <person name="Kawashima T."/>
            <person name="Lemaire P."/>
            <person name="Martinez D."/>
            <person name="Meinertzhagen I.A."/>
            <person name="Necula S."/>
            <person name="Nonaka M."/>
            <person name="Putnam N."/>
            <person name="Rash S."/>
            <person name="Saiga H."/>
            <person name="Satake M."/>
            <person name="Terry A."/>
            <person name="Yamada L."/>
            <person name="Wang H.G."/>
            <person name="Awazu S."/>
            <person name="Azumi K."/>
            <person name="Boore J."/>
            <person name="Branno M."/>
            <person name="Chin-Bow S."/>
            <person name="DeSantis R."/>
            <person name="Doyle S."/>
            <person name="Francino P."/>
            <person name="Keys D.N."/>
            <person name="Haga S."/>
            <person name="Hayashi H."/>
            <person name="Hino K."/>
            <person name="Imai K.S."/>
            <person name="Inaba K."/>
            <person name="Kano S."/>
            <person name="Kobayashi K."/>
            <person name="Kobayashi M."/>
            <person name="Lee B.I."/>
            <person name="Makabe K.W."/>
            <person name="Manohar C."/>
            <person name="Matassi G."/>
            <person name="Medina M."/>
            <person name="Mochizuki Y."/>
            <person name="Mount S."/>
            <person name="Morishita T."/>
            <person name="Miura S."/>
            <person name="Nakayama A."/>
            <person name="Nishizaka S."/>
            <person name="Nomoto H."/>
            <person name="Ohta F."/>
            <person name="Oishi K."/>
            <person name="Rigoutsos I."/>
            <person name="Sano M."/>
            <person name="Sasaki A."/>
            <person name="Sasakura Y."/>
            <person name="Shoguchi E."/>
            <person name="Shin-i T."/>
            <person name="Spagnuolo A."/>
            <person name="Stainier D."/>
            <person name="Suzuki M.M."/>
            <person name="Tassy O."/>
            <person name="Takatori N."/>
            <person name="Tokuoka M."/>
            <person name="Yagi K."/>
            <person name="Yoshizaki F."/>
            <person name="Wada S."/>
            <person name="Zhang C."/>
            <person name="Hyatt P.D."/>
            <person name="Larimer F."/>
            <person name="Detter C."/>
            <person name="Doggett N."/>
            <person name="Glavina T."/>
            <person name="Hawkins T."/>
            <person name="Richardson P."/>
            <person name="Lucas S."/>
            <person name="Kohara Y."/>
            <person name="Levine M."/>
            <person name="Satoh N."/>
            <person name="Rokhsar D.S."/>
        </authorList>
    </citation>
    <scope>NUCLEOTIDE SEQUENCE [LARGE SCALE GENOMIC DNA]</scope>
</reference>
<feature type="transmembrane region" description="Helical" evidence="1">
    <location>
        <begin position="6"/>
        <end position="28"/>
    </location>
</feature>
<keyword evidence="1" id="KW-0812">Transmembrane</keyword>
<name>F6RM80_CIOIN</name>
<evidence type="ECO:0000256" key="1">
    <source>
        <dbReference type="SAM" id="Phobius"/>
    </source>
</evidence>
<dbReference type="HOGENOM" id="CLU_2764325_0_0_1"/>
<proteinExistence type="predicted"/>
<dbReference type="AlphaFoldDB" id="F6RM80"/>
<accession>F6RM80</accession>
<evidence type="ECO:0000313" key="2">
    <source>
        <dbReference type="Ensembl" id="ENSCINP00000009638.3"/>
    </source>
</evidence>
<dbReference type="EMBL" id="EAAA01000011">
    <property type="status" value="NOT_ANNOTATED_CDS"/>
    <property type="molecule type" value="Genomic_DNA"/>
</dbReference>
<reference evidence="2" key="2">
    <citation type="journal article" date="2008" name="Genome Biol.">
        <title>Improved genome assembly and evidence-based global gene model set for the chordate Ciona intestinalis: new insight into intron and operon populations.</title>
        <authorList>
            <person name="Satou Y."/>
            <person name="Mineta K."/>
            <person name="Ogasawara M."/>
            <person name="Sasakura Y."/>
            <person name="Shoguchi E."/>
            <person name="Ueno K."/>
            <person name="Yamada L."/>
            <person name="Matsumoto J."/>
            <person name="Wasserscheid J."/>
            <person name="Dewar K."/>
            <person name="Wiley G.B."/>
            <person name="Macmil S.L."/>
            <person name="Roe B.A."/>
            <person name="Zeller R.W."/>
            <person name="Hastings K.E."/>
            <person name="Lemaire P."/>
            <person name="Lindquist E."/>
            <person name="Endo T."/>
            <person name="Hotta K."/>
            <person name="Inaba K."/>
        </authorList>
    </citation>
    <scope>NUCLEOTIDE SEQUENCE [LARGE SCALE GENOMIC DNA]</scope>
    <source>
        <strain evidence="2">wild type</strain>
    </source>
</reference>
<protein>
    <submittedName>
        <fullName evidence="2">Uncharacterized protein</fullName>
    </submittedName>
</protein>
<dbReference type="Proteomes" id="UP000008144">
    <property type="component" value="Chromosome 1"/>
</dbReference>
<keyword evidence="1" id="KW-0472">Membrane</keyword>
<organism evidence="2 3">
    <name type="scientific">Ciona intestinalis</name>
    <name type="common">Transparent sea squirt</name>
    <name type="synonym">Ascidia intestinalis</name>
    <dbReference type="NCBI Taxonomy" id="7719"/>
    <lineage>
        <taxon>Eukaryota</taxon>
        <taxon>Metazoa</taxon>
        <taxon>Chordata</taxon>
        <taxon>Tunicata</taxon>
        <taxon>Ascidiacea</taxon>
        <taxon>Phlebobranchia</taxon>
        <taxon>Cionidae</taxon>
        <taxon>Ciona</taxon>
    </lineage>
</organism>
<evidence type="ECO:0000313" key="3">
    <source>
        <dbReference type="Proteomes" id="UP000008144"/>
    </source>
</evidence>
<keyword evidence="1" id="KW-1133">Transmembrane helix</keyword>
<dbReference type="Ensembl" id="ENSCINT00000009638.3">
    <property type="protein sequence ID" value="ENSCINP00000009638.3"/>
    <property type="gene ID" value="ENSCING00000004655.3"/>
</dbReference>
<keyword evidence="3" id="KW-1185">Reference proteome</keyword>
<reference evidence="2" key="3">
    <citation type="submission" date="2025-08" db="UniProtKB">
        <authorList>
            <consortium name="Ensembl"/>
        </authorList>
    </citation>
    <scope>IDENTIFICATION</scope>
</reference>
<sequence length="70" mass="8599">MYYLFLLFFYILTLSATVFIVNLVVFFYRPFLLCKRAFISADTLFVRHGFIFFFENEYCTLLCDKWKEFC</sequence>